<evidence type="ECO:0000256" key="1">
    <source>
        <dbReference type="SAM" id="MobiDB-lite"/>
    </source>
</evidence>
<feature type="chain" id="PRO_5010724552" evidence="2">
    <location>
        <begin position="24"/>
        <end position="285"/>
    </location>
</feature>
<dbReference type="KEGG" id="apln:108743055"/>
<organism evidence="3 4">
    <name type="scientific">Agrilus planipennis</name>
    <name type="common">Emerald ash borer</name>
    <name type="synonym">Agrilus marcopoli</name>
    <dbReference type="NCBI Taxonomy" id="224129"/>
    <lineage>
        <taxon>Eukaryota</taxon>
        <taxon>Metazoa</taxon>
        <taxon>Ecdysozoa</taxon>
        <taxon>Arthropoda</taxon>
        <taxon>Hexapoda</taxon>
        <taxon>Insecta</taxon>
        <taxon>Pterygota</taxon>
        <taxon>Neoptera</taxon>
        <taxon>Endopterygota</taxon>
        <taxon>Coleoptera</taxon>
        <taxon>Polyphaga</taxon>
        <taxon>Elateriformia</taxon>
        <taxon>Buprestoidea</taxon>
        <taxon>Buprestidae</taxon>
        <taxon>Agrilinae</taxon>
        <taxon>Agrilus</taxon>
    </lineage>
</organism>
<feature type="region of interest" description="Disordered" evidence="1">
    <location>
        <begin position="130"/>
        <end position="149"/>
    </location>
</feature>
<proteinExistence type="predicted"/>
<accession>A0A1W4XD87</accession>
<dbReference type="PROSITE" id="PS51257">
    <property type="entry name" value="PROKAR_LIPOPROTEIN"/>
    <property type="match status" value="1"/>
</dbReference>
<dbReference type="RefSeq" id="XP_018333964.1">
    <property type="nucleotide sequence ID" value="XM_018478462.1"/>
</dbReference>
<keyword evidence="3" id="KW-1185">Reference proteome</keyword>
<keyword evidence="2" id="KW-0732">Signal</keyword>
<feature type="compositionally biased region" description="Basic residues" evidence="1">
    <location>
        <begin position="130"/>
        <end position="141"/>
    </location>
</feature>
<sequence length="285" mass="33590">MRSSTSFVLFILCVFQILYSCYGVYTVPVYKEHDSVCFDKIYSFIDHDQNVLCKRYKVYKLFVCVSDMVFGWFVNGAKKVFDCLKDDKAIKQIQIAELIPPKEIETEEELDQLDQPSDVREEEKNIIKKRRPLTNNRRLRSKNKDESKGQSFLEKAFNLWGHQPPPPKTKTVPRNVNMPVQTPHKLVNKISFRNVDLKKCYNLFLGAHLMTIFIATYKFLRSFYRWSPLNFYEIVLRNITFNVESRRVDVATEANDVDIDTDSDESDMEDLIVVKYNRRSKLNHV</sequence>
<dbReference type="GeneID" id="108743055"/>
<reference evidence="4" key="1">
    <citation type="submission" date="2025-08" db="UniProtKB">
        <authorList>
            <consortium name="RefSeq"/>
        </authorList>
    </citation>
    <scope>IDENTIFICATION</scope>
    <source>
        <tissue evidence="4">Entire body</tissue>
    </source>
</reference>
<dbReference type="InParanoid" id="A0A1W4XD87"/>
<name>A0A1W4XD87_AGRPL</name>
<gene>
    <name evidence="4" type="primary">LOC108743055</name>
</gene>
<feature type="signal peptide" evidence="2">
    <location>
        <begin position="1"/>
        <end position="23"/>
    </location>
</feature>
<dbReference type="AlphaFoldDB" id="A0A1W4XD87"/>
<evidence type="ECO:0000313" key="3">
    <source>
        <dbReference type="Proteomes" id="UP000192223"/>
    </source>
</evidence>
<evidence type="ECO:0000313" key="4">
    <source>
        <dbReference type="RefSeq" id="XP_018333964.1"/>
    </source>
</evidence>
<protein>
    <submittedName>
        <fullName evidence="4">Uncharacterized protein LOC108743055 isoform X1</fullName>
    </submittedName>
</protein>
<dbReference type="Proteomes" id="UP000192223">
    <property type="component" value="Unplaced"/>
</dbReference>
<evidence type="ECO:0000256" key="2">
    <source>
        <dbReference type="SAM" id="SignalP"/>
    </source>
</evidence>